<dbReference type="GO" id="GO:0016829">
    <property type="term" value="F:lyase activity"/>
    <property type="evidence" value="ECO:0007669"/>
    <property type="project" value="UniProtKB-KW"/>
</dbReference>
<sequence length="253" mass="26205">MGTVVCERVDAVGVIRINRPRVRNALDPDTLLAMTDALLGYDADPGVRAVVLTGTGELSFSAGMDLRAAAEGRLVDVARSPLTLLRGGYRKPVIAAVNGPAVGGGFELALACDLVVAAEHAYFALPEVGRGIAASEGGTDLPRRLPVAVALELGLTTEPLPAARAHELGLVNAVVPADEVLPRALALGARIATHSPAAVLATKRLMHLSLDTRERDFAAVNRLATLELLAGPDAAEGAAAFVAKRAPRWADVP</sequence>
<evidence type="ECO:0000256" key="2">
    <source>
        <dbReference type="ARBA" id="ARBA00023098"/>
    </source>
</evidence>
<dbReference type="OrthoDB" id="4284283at2"/>
<dbReference type="GO" id="GO:0006635">
    <property type="term" value="P:fatty acid beta-oxidation"/>
    <property type="evidence" value="ECO:0007669"/>
    <property type="project" value="TreeGrafter"/>
</dbReference>
<dbReference type="AlphaFoldDB" id="A0A1C6VUC1"/>
<dbReference type="STRING" id="47871.GA0070608_4186"/>
<dbReference type="PANTHER" id="PTHR11941:SF169">
    <property type="entry name" value="(7AS)-7A-METHYL-1,5-DIOXO-2,3,5,6,7,7A-HEXAHYDRO-1H-INDENE-CARBOXYL-COA HYDROLASE"/>
    <property type="match status" value="1"/>
</dbReference>
<dbReference type="Proteomes" id="UP000199343">
    <property type="component" value="Unassembled WGS sequence"/>
</dbReference>
<dbReference type="Gene3D" id="3.90.226.10">
    <property type="entry name" value="2-enoyl-CoA Hydratase, Chain A, domain 1"/>
    <property type="match status" value="1"/>
</dbReference>
<dbReference type="PROSITE" id="PS00166">
    <property type="entry name" value="ENOYL_COA_HYDRATASE"/>
    <property type="match status" value="1"/>
</dbReference>
<evidence type="ECO:0000256" key="3">
    <source>
        <dbReference type="ARBA" id="ARBA00023239"/>
    </source>
</evidence>
<evidence type="ECO:0000313" key="6">
    <source>
        <dbReference type="Proteomes" id="UP000199343"/>
    </source>
</evidence>
<evidence type="ECO:0000256" key="4">
    <source>
        <dbReference type="RuleBase" id="RU003707"/>
    </source>
</evidence>
<dbReference type="RefSeq" id="WP_091630207.1">
    <property type="nucleotide sequence ID" value="NZ_FMIC01000002.1"/>
</dbReference>
<organism evidence="5 6">
    <name type="scientific">Micromonospora peucetia</name>
    <dbReference type="NCBI Taxonomy" id="47871"/>
    <lineage>
        <taxon>Bacteria</taxon>
        <taxon>Bacillati</taxon>
        <taxon>Actinomycetota</taxon>
        <taxon>Actinomycetes</taxon>
        <taxon>Micromonosporales</taxon>
        <taxon>Micromonosporaceae</taxon>
        <taxon>Micromonospora</taxon>
    </lineage>
</organism>
<reference evidence="5 6" key="1">
    <citation type="submission" date="2016-06" db="EMBL/GenBank/DDBJ databases">
        <authorList>
            <person name="Kjaerup R.B."/>
            <person name="Dalgaard T.S."/>
            <person name="Juul-Madsen H.R."/>
        </authorList>
    </citation>
    <scope>NUCLEOTIDE SEQUENCE [LARGE SCALE GENOMIC DNA]</scope>
    <source>
        <strain evidence="5 6">DSM 43363</strain>
    </source>
</reference>
<dbReference type="PANTHER" id="PTHR11941">
    <property type="entry name" value="ENOYL-COA HYDRATASE-RELATED"/>
    <property type="match status" value="1"/>
</dbReference>
<dbReference type="EMBL" id="FMIC01000002">
    <property type="protein sequence ID" value="SCL69959.1"/>
    <property type="molecule type" value="Genomic_DNA"/>
</dbReference>
<name>A0A1C6VUC1_9ACTN</name>
<evidence type="ECO:0000313" key="5">
    <source>
        <dbReference type="EMBL" id="SCL69959.1"/>
    </source>
</evidence>
<dbReference type="Pfam" id="PF00378">
    <property type="entry name" value="ECH_1"/>
    <property type="match status" value="1"/>
</dbReference>
<dbReference type="InterPro" id="IPR001753">
    <property type="entry name" value="Enoyl-CoA_hydra/iso"/>
</dbReference>
<evidence type="ECO:0000256" key="1">
    <source>
        <dbReference type="ARBA" id="ARBA00005254"/>
    </source>
</evidence>
<proteinExistence type="inferred from homology"/>
<comment type="similarity">
    <text evidence="1 4">Belongs to the enoyl-CoA hydratase/isomerase family.</text>
</comment>
<gene>
    <name evidence="5" type="ORF">GA0070608_4186</name>
</gene>
<dbReference type="SUPFAM" id="SSF52096">
    <property type="entry name" value="ClpP/crotonase"/>
    <property type="match status" value="1"/>
</dbReference>
<protein>
    <submittedName>
        <fullName evidence="5">Short chain enoyl-CoA hydratase</fullName>
    </submittedName>
</protein>
<dbReference type="InterPro" id="IPR018376">
    <property type="entry name" value="Enoyl-CoA_hyd/isom_CS"/>
</dbReference>
<dbReference type="CDD" id="cd06558">
    <property type="entry name" value="crotonase-like"/>
    <property type="match status" value="1"/>
</dbReference>
<dbReference type="InterPro" id="IPR029045">
    <property type="entry name" value="ClpP/crotonase-like_dom_sf"/>
</dbReference>
<accession>A0A1C6VUC1</accession>
<dbReference type="InterPro" id="IPR014748">
    <property type="entry name" value="Enoyl-CoA_hydra_C"/>
</dbReference>
<dbReference type="Gene3D" id="1.10.12.10">
    <property type="entry name" value="Lyase 2-enoyl-coa Hydratase, Chain A, domain 2"/>
    <property type="match status" value="1"/>
</dbReference>
<keyword evidence="3" id="KW-0456">Lyase</keyword>
<keyword evidence="2" id="KW-0443">Lipid metabolism</keyword>